<dbReference type="PANTHER" id="PTHR30011">
    <property type="entry name" value="ALKANESULFONATE MONOOXYGENASE-RELATED"/>
    <property type="match status" value="1"/>
</dbReference>
<keyword evidence="4 8" id="KW-0503">Monooxygenase</keyword>
<dbReference type="NCBIfam" id="TIGR03860">
    <property type="entry name" value="FMN_nitrolo"/>
    <property type="match status" value="1"/>
</dbReference>
<evidence type="ECO:0000256" key="1">
    <source>
        <dbReference type="ARBA" id="ARBA00022630"/>
    </source>
</evidence>
<keyword evidence="3" id="KW-0560">Oxidoreductase</keyword>
<dbReference type="PANTHER" id="PTHR30011:SF16">
    <property type="entry name" value="C2H2 FINGER DOMAIN TRANSCRIPTION FACTOR (EUROFUNG)-RELATED"/>
    <property type="match status" value="1"/>
</dbReference>
<feature type="binding site" evidence="6">
    <location>
        <position position="214"/>
    </location>
    <ligand>
        <name>FMN</name>
        <dbReference type="ChEBI" id="CHEBI:58210"/>
    </ligand>
</feature>
<dbReference type="PIRSF" id="PIRSF000337">
    <property type="entry name" value="NTA_MOA"/>
    <property type="match status" value="1"/>
</dbReference>
<name>A0A8J3AWS0_9BURK</name>
<keyword evidence="1 6" id="KW-0285">Flavoprotein</keyword>
<dbReference type="RefSeq" id="WP_188380440.1">
    <property type="nucleotide sequence ID" value="NZ_BMDI01000001.1"/>
</dbReference>
<evidence type="ECO:0000256" key="5">
    <source>
        <dbReference type="ARBA" id="ARBA00033748"/>
    </source>
</evidence>
<dbReference type="EMBL" id="BMDI01000001">
    <property type="protein sequence ID" value="GGI18257.1"/>
    <property type="molecule type" value="Genomic_DNA"/>
</dbReference>
<evidence type="ECO:0000256" key="6">
    <source>
        <dbReference type="PIRSR" id="PIRSR000337-1"/>
    </source>
</evidence>
<dbReference type="Proteomes" id="UP000642180">
    <property type="component" value="Unassembled WGS sequence"/>
</dbReference>
<accession>A0A8J3AWS0</accession>
<comment type="similarity">
    <text evidence="5">Belongs to the NtaA/SnaA/DszA monooxygenase family.</text>
</comment>
<sequence>MSSQRKRQLHFNVVIRGSGHHAGAWRHPQAQPKRDLDFDYYKNLAQEAERGLFDAVFMADGFFGLSRRFEPFTLLSALSSVTSHIGLIGTADTTYNEPFHLARKFASLDHISRGRAAWNLVTGANSAVQHFTRKEHPERSLRYEIATEFVDVVKRLWDSWEEDFALLDLDASDQLAHSRPCAFTHQGKFFSINGPLNVPRPPQGHPVIVQAGQSDGGKELAARTADVVFTAQQTLAAAQDFYKDVKSRMARYGRQSDQLLIMPGFAPIVGDTEAEAKEIAAELNELVVRPQALANLSRFFTVNLADYHLDDPVPLDKVKHHDPTLQGITSIKSAILDAAERERMTIRQFLDRSAGGHGFVTVVGSVTQVADVLQQWLEERGADGFNLMPSVFPVGLTRFVDSVIPELQNRGIYRQSYEPGTLRDRLGLAYPERRDELASPQTQYQ</sequence>
<evidence type="ECO:0000256" key="2">
    <source>
        <dbReference type="ARBA" id="ARBA00022643"/>
    </source>
</evidence>
<dbReference type="InterPro" id="IPR011251">
    <property type="entry name" value="Luciferase-like_dom"/>
</dbReference>
<evidence type="ECO:0000256" key="3">
    <source>
        <dbReference type="ARBA" id="ARBA00023002"/>
    </source>
</evidence>
<keyword evidence="9" id="KW-1185">Reference proteome</keyword>
<evidence type="ECO:0000256" key="4">
    <source>
        <dbReference type="ARBA" id="ARBA00023033"/>
    </source>
</evidence>
<feature type="binding site" evidence="6">
    <location>
        <position position="60"/>
    </location>
    <ligand>
        <name>FMN</name>
        <dbReference type="ChEBI" id="CHEBI:58210"/>
    </ligand>
</feature>
<comment type="caution">
    <text evidence="8">The sequence shown here is derived from an EMBL/GenBank/DDBJ whole genome shotgun (WGS) entry which is preliminary data.</text>
</comment>
<dbReference type="InterPro" id="IPR036661">
    <property type="entry name" value="Luciferase-like_sf"/>
</dbReference>
<evidence type="ECO:0000313" key="9">
    <source>
        <dbReference type="Proteomes" id="UP000642180"/>
    </source>
</evidence>
<reference evidence="9" key="1">
    <citation type="journal article" date="2019" name="Int. J. Syst. Evol. Microbiol.">
        <title>The Global Catalogue of Microorganisms (GCM) 10K type strain sequencing project: providing services to taxonomists for standard genome sequencing and annotation.</title>
        <authorList>
            <consortium name="The Broad Institute Genomics Platform"/>
            <consortium name="The Broad Institute Genome Sequencing Center for Infectious Disease"/>
            <person name="Wu L."/>
            <person name="Ma J."/>
        </authorList>
    </citation>
    <scope>NUCLEOTIDE SEQUENCE [LARGE SCALE GENOMIC DNA]</scope>
    <source>
        <strain evidence="9">CCM 2767</strain>
    </source>
</reference>
<dbReference type="Pfam" id="PF00296">
    <property type="entry name" value="Bac_luciferase"/>
    <property type="match status" value="1"/>
</dbReference>
<gene>
    <name evidence="8" type="primary">ssuD</name>
    <name evidence="8" type="ORF">GCM10008066_13100</name>
</gene>
<dbReference type="SUPFAM" id="SSF51679">
    <property type="entry name" value="Bacterial luciferase-like"/>
    <property type="match status" value="1"/>
</dbReference>
<keyword evidence="2 6" id="KW-0288">FMN</keyword>
<dbReference type="AlphaFoldDB" id="A0A8J3AWS0"/>
<protein>
    <submittedName>
        <fullName evidence="8">Monooxygenase</fullName>
    </submittedName>
</protein>
<organism evidence="8 9">
    <name type="scientific">Oxalicibacterium faecigallinarum</name>
    <dbReference type="NCBI Taxonomy" id="573741"/>
    <lineage>
        <taxon>Bacteria</taxon>
        <taxon>Pseudomonadati</taxon>
        <taxon>Pseudomonadota</taxon>
        <taxon>Betaproteobacteria</taxon>
        <taxon>Burkholderiales</taxon>
        <taxon>Oxalobacteraceae</taxon>
        <taxon>Oxalicibacterium</taxon>
    </lineage>
</organism>
<dbReference type="InterPro" id="IPR051260">
    <property type="entry name" value="Diverse_substr_monoxygenases"/>
</dbReference>
<feature type="binding site" evidence="6">
    <location>
        <position position="90"/>
    </location>
    <ligand>
        <name>FMN</name>
        <dbReference type="ChEBI" id="CHEBI:58210"/>
    </ligand>
</feature>
<evidence type="ECO:0000259" key="7">
    <source>
        <dbReference type="Pfam" id="PF00296"/>
    </source>
</evidence>
<proteinExistence type="inferred from homology"/>
<dbReference type="CDD" id="cd01095">
    <property type="entry name" value="Nitrilotriacetate_monoxgenase"/>
    <property type="match status" value="1"/>
</dbReference>
<evidence type="ECO:0000313" key="8">
    <source>
        <dbReference type="EMBL" id="GGI18257.1"/>
    </source>
</evidence>
<feature type="binding site" evidence="6">
    <location>
        <position position="143"/>
    </location>
    <ligand>
        <name>FMN</name>
        <dbReference type="ChEBI" id="CHEBI:58210"/>
    </ligand>
</feature>
<dbReference type="GO" id="GO:0016705">
    <property type="term" value="F:oxidoreductase activity, acting on paired donors, with incorporation or reduction of molecular oxygen"/>
    <property type="evidence" value="ECO:0007669"/>
    <property type="project" value="InterPro"/>
</dbReference>
<dbReference type="InterPro" id="IPR016215">
    <property type="entry name" value="NTA_MOA"/>
</dbReference>
<feature type="domain" description="Luciferase-like" evidence="7">
    <location>
        <begin position="27"/>
        <end position="383"/>
    </location>
</feature>
<dbReference type="GO" id="GO:0004497">
    <property type="term" value="F:monooxygenase activity"/>
    <property type="evidence" value="ECO:0007669"/>
    <property type="project" value="UniProtKB-KW"/>
</dbReference>
<dbReference type="Gene3D" id="3.20.20.30">
    <property type="entry name" value="Luciferase-like domain"/>
    <property type="match status" value="1"/>
</dbReference>